<keyword evidence="2" id="KW-1133">Transmembrane helix</keyword>
<gene>
    <name evidence="3" type="ORF">KK1_023643</name>
</gene>
<evidence type="ECO:0000313" key="3">
    <source>
        <dbReference type="EMBL" id="KYP61216.1"/>
    </source>
</evidence>
<name>A0A151T2E1_CAJCA</name>
<feature type="transmembrane region" description="Helical" evidence="2">
    <location>
        <begin position="25"/>
        <end position="44"/>
    </location>
</feature>
<dbReference type="EMBL" id="CM003611">
    <property type="protein sequence ID" value="KYP61216.1"/>
    <property type="molecule type" value="Genomic_DNA"/>
</dbReference>
<evidence type="ECO:0000313" key="4">
    <source>
        <dbReference type="Proteomes" id="UP000075243"/>
    </source>
</evidence>
<proteinExistence type="predicted"/>
<reference evidence="3 4" key="1">
    <citation type="journal article" date="2012" name="Nat. Biotechnol.">
        <title>Draft genome sequence of pigeonpea (Cajanus cajan), an orphan legume crop of resource-poor farmers.</title>
        <authorList>
            <person name="Varshney R.K."/>
            <person name="Chen W."/>
            <person name="Li Y."/>
            <person name="Bharti A.K."/>
            <person name="Saxena R.K."/>
            <person name="Schlueter J.A."/>
            <person name="Donoghue M.T."/>
            <person name="Azam S."/>
            <person name="Fan G."/>
            <person name="Whaley A.M."/>
            <person name="Farmer A.D."/>
            <person name="Sheridan J."/>
            <person name="Iwata A."/>
            <person name="Tuteja R."/>
            <person name="Penmetsa R.V."/>
            <person name="Wu W."/>
            <person name="Upadhyaya H.D."/>
            <person name="Yang S.P."/>
            <person name="Shah T."/>
            <person name="Saxena K.B."/>
            <person name="Michael T."/>
            <person name="McCombie W.R."/>
            <person name="Yang B."/>
            <person name="Zhang G."/>
            <person name="Yang H."/>
            <person name="Wang J."/>
            <person name="Spillane C."/>
            <person name="Cook D.R."/>
            <person name="May G.D."/>
            <person name="Xu X."/>
            <person name="Jackson S.A."/>
        </authorList>
    </citation>
    <scope>NUCLEOTIDE SEQUENCE [LARGE SCALE GENOMIC DNA]</scope>
    <source>
        <strain evidence="4">cv. Asha</strain>
    </source>
</reference>
<sequence>MQSVLTAQHSTFTHCPLIPTSFPPFLFFFFFFFSFFGGHQLKLIKNKKKIKKKRRRWFANRRVDSVRKQRIRSELPRGGSNQGPSVPTEHERATVLFHPIPIPTRKQREQRAGLLESVGAQIHRRKAGRTEPVPPLVQRLMPLHALHSLTRHHVTDLPP</sequence>
<keyword evidence="2" id="KW-0472">Membrane</keyword>
<evidence type="ECO:0000256" key="1">
    <source>
        <dbReference type="SAM" id="MobiDB-lite"/>
    </source>
</evidence>
<dbReference type="AlphaFoldDB" id="A0A151T2E1"/>
<protein>
    <submittedName>
        <fullName evidence="3">Uncharacterized protein</fullName>
    </submittedName>
</protein>
<feature type="region of interest" description="Disordered" evidence="1">
    <location>
        <begin position="68"/>
        <end position="89"/>
    </location>
</feature>
<dbReference type="Gramene" id="C.cajan_22968.t">
    <property type="protein sequence ID" value="C.cajan_22968.t.cds1"/>
    <property type="gene ID" value="C.cajan_22968"/>
</dbReference>
<keyword evidence="4" id="KW-1185">Reference proteome</keyword>
<organism evidence="3 4">
    <name type="scientific">Cajanus cajan</name>
    <name type="common">Pigeon pea</name>
    <name type="synonym">Cajanus indicus</name>
    <dbReference type="NCBI Taxonomy" id="3821"/>
    <lineage>
        <taxon>Eukaryota</taxon>
        <taxon>Viridiplantae</taxon>
        <taxon>Streptophyta</taxon>
        <taxon>Embryophyta</taxon>
        <taxon>Tracheophyta</taxon>
        <taxon>Spermatophyta</taxon>
        <taxon>Magnoliopsida</taxon>
        <taxon>eudicotyledons</taxon>
        <taxon>Gunneridae</taxon>
        <taxon>Pentapetalae</taxon>
        <taxon>rosids</taxon>
        <taxon>fabids</taxon>
        <taxon>Fabales</taxon>
        <taxon>Fabaceae</taxon>
        <taxon>Papilionoideae</taxon>
        <taxon>50 kb inversion clade</taxon>
        <taxon>NPAAA clade</taxon>
        <taxon>indigoferoid/millettioid clade</taxon>
        <taxon>Phaseoleae</taxon>
        <taxon>Cajanus</taxon>
    </lineage>
</organism>
<evidence type="ECO:0000256" key="2">
    <source>
        <dbReference type="SAM" id="Phobius"/>
    </source>
</evidence>
<dbReference type="Proteomes" id="UP000075243">
    <property type="component" value="Chromosome 9"/>
</dbReference>
<accession>A0A151T2E1</accession>
<keyword evidence="2" id="KW-0812">Transmembrane</keyword>